<evidence type="ECO:0000313" key="1">
    <source>
        <dbReference type="EMBL" id="CAB4204248.1"/>
    </source>
</evidence>
<protein>
    <submittedName>
        <fullName evidence="1">Uncharacterized protein</fullName>
    </submittedName>
</protein>
<dbReference type="EMBL" id="LR797341">
    <property type="protein sequence ID" value="CAB4204248.1"/>
    <property type="molecule type" value="Genomic_DNA"/>
</dbReference>
<organism evidence="1">
    <name type="scientific">uncultured Caudovirales phage</name>
    <dbReference type="NCBI Taxonomy" id="2100421"/>
    <lineage>
        <taxon>Viruses</taxon>
        <taxon>Duplodnaviria</taxon>
        <taxon>Heunggongvirae</taxon>
        <taxon>Uroviricota</taxon>
        <taxon>Caudoviricetes</taxon>
        <taxon>Peduoviridae</taxon>
        <taxon>Maltschvirus</taxon>
        <taxon>Maltschvirus maltsch</taxon>
    </lineage>
</organism>
<accession>A0A6J5S6S7</accession>
<proteinExistence type="predicted"/>
<sequence length="123" mass="13433">MKKVILSALVLASLSTKAQPFRNSSDTAIIGNDTIYYQKGGILIKPVIVNYQGESAWSLSWTANNLSSNGEGCNTYVTLRGKNNQQLADFNCFIPASVVAVWGISNAPIDSTILSKYPRFEKQ</sequence>
<reference evidence="1" key="1">
    <citation type="submission" date="2020-05" db="EMBL/GenBank/DDBJ databases">
        <authorList>
            <person name="Chiriac C."/>
            <person name="Salcher M."/>
            <person name="Ghai R."/>
            <person name="Kavagutti S V."/>
        </authorList>
    </citation>
    <scope>NUCLEOTIDE SEQUENCE</scope>
</reference>
<gene>
    <name evidence="1" type="ORF">UFOVP1384_40</name>
</gene>
<name>A0A6J5S6S7_9CAUD</name>